<sequence length="185" mass="20385">MAAELVRHVKKSLRRGETEHTTKESQRPYILALGASIQPSNVSLSGKHTRVEHCAGTNWRVGAPYDEQELATEASWQPYPNPSPRATFCPDAVDNERFRLYTVAADMFAFGIDGESTRTVPCPATPPSTLRRDWSGWLTLSYGFWTRISLCAPGRGGSPDHLPVSSWSLGRSVVSSCLLRNHVGS</sequence>
<proteinExistence type="predicted"/>
<dbReference type="Proteomes" id="UP000019471">
    <property type="component" value="Unassembled WGS sequence"/>
</dbReference>
<reference evidence="1 2" key="1">
    <citation type="submission" date="2013-03" db="EMBL/GenBank/DDBJ databases">
        <title>The Genome Sequence of Cladophialophora psammophila CBS 110553.</title>
        <authorList>
            <consortium name="The Broad Institute Genomics Platform"/>
            <person name="Cuomo C."/>
            <person name="de Hoog S."/>
            <person name="Gorbushina A."/>
            <person name="Walker B."/>
            <person name="Young S.K."/>
            <person name="Zeng Q."/>
            <person name="Gargeya S."/>
            <person name="Fitzgerald M."/>
            <person name="Haas B."/>
            <person name="Abouelleil A."/>
            <person name="Allen A.W."/>
            <person name="Alvarado L."/>
            <person name="Arachchi H.M."/>
            <person name="Berlin A.M."/>
            <person name="Chapman S.B."/>
            <person name="Gainer-Dewar J."/>
            <person name="Goldberg J."/>
            <person name="Griggs A."/>
            <person name="Gujja S."/>
            <person name="Hansen M."/>
            <person name="Howarth C."/>
            <person name="Imamovic A."/>
            <person name="Ireland A."/>
            <person name="Larimer J."/>
            <person name="McCowan C."/>
            <person name="Murphy C."/>
            <person name="Pearson M."/>
            <person name="Poon T.W."/>
            <person name="Priest M."/>
            <person name="Roberts A."/>
            <person name="Saif S."/>
            <person name="Shea T."/>
            <person name="Sisk P."/>
            <person name="Sykes S."/>
            <person name="Wortman J."/>
            <person name="Nusbaum C."/>
            <person name="Birren B."/>
        </authorList>
    </citation>
    <scope>NUCLEOTIDE SEQUENCE [LARGE SCALE GENOMIC DNA]</scope>
    <source>
        <strain evidence="1 2">CBS 110553</strain>
    </source>
</reference>
<evidence type="ECO:0000313" key="2">
    <source>
        <dbReference type="Proteomes" id="UP000019471"/>
    </source>
</evidence>
<dbReference type="HOGENOM" id="CLU_1461173_0_0_1"/>
<dbReference type="RefSeq" id="XP_007750929.1">
    <property type="nucleotide sequence ID" value="XM_007752739.1"/>
</dbReference>
<evidence type="ECO:0000313" key="1">
    <source>
        <dbReference type="EMBL" id="EXJ59545.1"/>
    </source>
</evidence>
<gene>
    <name evidence="1" type="ORF">A1O5_12170</name>
</gene>
<keyword evidence="2" id="KW-1185">Reference proteome</keyword>
<dbReference type="EMBL" id="AMGX01000031">
    <property type="protein sequence ID" value="EXJ59545.1"/>
    <property type="molecule type" value="Genomic_DNA"/>
</dbReference>
<dbReference type="AlphaFoldDB" id="W9W3G8"/>
<comment type="caution">
    <text evidence="1">The sequence shown here is derived from an EMBL/GenBank/DDBJ whole genome shotgun (WGS) entry which is preliminary data.</text>
</comment>
<dbReference type="GeneID" id="19196856"/>
<name>W9W3G8_9EURO</name>
<organism evidence="1 2">
    <name type="scientific">Cladophialophora psammophila CBS 110553</name>
    <dbReference type="NCBI Taxonomy" id="1182543"/>
    <lineage>
        <taxon>Eukaryota</taxon>
        <taxon>Fungi</taxon>
        <taxon>Dikarya</taxon>
        <taxon>Ascomycota</taxon>
        <taxon>Pezizomycotina</taxon>
        <taxon>Eurotiomycetes</taxon>
        <taxon>Chaetothyriomycetidae</taxon>
        <taxon>Chaetothyriales</taxon>
        <taxon>Herpotrichiellaceae</taxon>
        <taxon>Cladophialophora</taxon>
    </lineage>
</organism>
<protein>
    <submittedName>
        <fullName evidence="1">Uncharacterized protein</fullName>
    </submittedName>
</protein>
<accession>W9W3G8</accession>